<comment type="caution">
    <text evidence="2">The sequence shown here is derived from an EMBL/GenBank/DDBJ whole genome shotgun (WGS) entry which is preliminary data.</text>
</comment>
<accession>A0A5Y2PBM4</accession>
<name>A0A5Y2PBM4_SALHA</name>
<sequence length="59" mass="6849">MTIEERVENLELTIKVMKCHLGELHLESLKHQAEELEKSAKSMRSRYDSTLEAIKNGSY</sequence>
<evidence type="ECO:0000256" key="1">
    <source>
        <dbReference type="SAM" id="Coils"/>
    </source>
</evidence>
<reference evidence="2" key="1">
    <citation type="submission" date="2019-03" db="EMBL/GenBank/DDBJ databases">
        <authorList>
            <person name="Ashton P.M."/>
            <person name="Dallman T."/>
            <person name="Nair S."/>
            <person name="De Pinna E."/>
            <person name="Peters T."/>
            <person name="Grant K."/>
        </authorList>
    </citation>
    <scope>NUCLEOTIDE SEQUENCE</scope>
    <source>
        <strain evidence="2">176241</strain>
    </source>
</reference>
<protein>
    <submittedName>
        <fullName evidence="2">Uncharacterized protein</fullName>
    </submittedName>
</protein>
<dbReference type="AlphaFoldDB" id="A0A5Y2PBM4"/>
<gene>
    <name evidence="2" type="ORF">E2D78_03155</name>
</gene>
<feature type="coiled-coil region" evidence="1">
    <location>
        <begin position="26"/>
        <end position="53"/>
    </location>
</feature>
<dbReference type="EMBL" id="AAIKRN010000002">
    <property type="protein sequence ID" value="ECF2868794.1"/>
    <property type="molecule type" value="Genomic_DNA"/>
</dbReference>
<keyword evidence="1" id="KW-0175">Coiled coil</keyword>
<proteinExistence type="predicted"/>
<evidence type="ECO:0000313" key="2">
    <source>
        <dbReference type="EMBL" id="ECF2868794.1"/>
    </source>
</evidence>
<organism evidence="2">
    <name type="scientific">Salmonella hadar</name>
    <dbReference type="NCBI Taxonomy" id="149385"/>
    <lineage>
        <taxon>Bacteria</taxon>
        <taxon>Pseudomonadati</taxon>
        <taxon>Pseudomonadota</taxon>
        <taxon>Gammaproteobacteria</taxon>
        <taxon>Enterobacterales</taxon>
        <taxon>Enterobacteriaceae</taxon>
        <taxon>Salmonella</taxon>
    </lineage>
</organism>